<accession>A0A5C3Q739</accession>
<evidence type="ECO:0008006" key="3">
    <source>
        <dbReference type="Google" id="ProtNLM"/>
    </source>
</evidence>
<dbReference type="EMBL" id="ML178854">
    <property type="protein sequence ID" value="TFK96849.1"/>
    <property type="molecule type" value="Genomic_DNA"/>
</dbReference>
<dbReference type="AlphaFoldDB" id="A0A5C3Q739"/>
<gene>
    <name evidence="1" type="ORF">BDV98DRAFT_575523</name>
</gene>
<evidence type="ECO:0000313" key="1">
    <source>
        <dbReference type="EMBL" id="TFK96849.1"/>
    </source>
</evidence>
<proteinExistence type="predicted"/>
<dbReference type="Proteomes" id="UP000305067">
    <property type="component" value="Unassembled WGS sequence"/>
</dbReference>
<keyword evidence="2" id="KW-1185">Reference proteome</keyword>
<organism evidence="1 2">
    <name type="scientific">Pterulicium gracile</name>
    <dbReference type="NCBI Taxonomy" id="1884261"/>
    <lineage>
        <taxon>Eukaryota</taxon>
        <taxon>Fungi</taxon>
        <taxon>Dikarya</taxon>
        <taxon>Basidiomycota</taxon>
        <taxon>Agaricomycotina</taxon>
        <taxon>Agaricomycetes</taxon>
        <taxon>Agaricomycetidae</taxon>
        <taxon>Agaricales</taxon>
        <taxon>Pleurotineae</taxon>
        <taxon>Pterulaceae</taxon>
        <taxon>Pterulicium</taxon>
    </lineage>
</organism>
<reference evidence="1 2" key="1">
    <citation type="journal article" date="2019" name="Nat. Ecol. Evol.">
        <title>Megaphylogeny resolves global patterns of mushroom evolution.</title>
        <authorList>
            <person name="Varga T."/>
            <person name="Krizsan K."/>
            <person name="Foldi C."/>
            <person name="Dima B."/>
            <person name="Sanchez-Garcia M."/>
            <person name="Sanchez-Ramirez S."/>
            <person name="Szollosi G.J."/>
            <person name="Szarkandi J.G."/>
            <person name="Papp V."/>
            <person name="Albert L."/>
            <person name="Andreopoulos W."/>
            <person name="Angelini C."/>
            <person name="Antonin V."/>
            <person name="Barry K.W."/>
            <person name="Bougher N.L."/>
            <person name="Buchanan P."/>
            <person name="Buyck B."/>
            <person name="Bense V."/>
            <person name="Catcheside P."/>
            <person name="Chovatia M."/>
            <person name="Cooper J."/>
            <person name="Damon W."/>
            <person name="Desjardin D."/>
            <person name="Finy P."/>
            <person name="Geml J."/>
            <person name="Haridas S."/>
            <person name="Hughes K."/>
            <person name="Justo A."/>
            <person name="Karasinski D."/>
            <person name="Kautmanova I."/>
            <person name="Kiss B."/>
            <person name="Kocsube S."/>
            <person name="Kotiranta H."/>
            <person name="LaButti K.M."/>
            <person name="Lechner B.E."/>
            <person name="Liimatainen K."/>
            <person name="Lipzen A."/>
            <person name="Lukacs Z."/>
            <person name="Mihaltcheva S."/>
            <person name="Morgado L.N."/>
            <person name="Niskanen T."/>
            <person name="Noordeloos M.E."/>
            <person name="Ohm R.A."/>
            <person name="Ortiz-Santana B."/>
            <person name="Ovrebo C."/>
            <person name="Racz N."/>
            <person name="Riley R."/>
            <person name="Savchenko A."/>
            <person name="Shiryaev A."/>
            <person name="Soop K."/>
            <person name="Spirin V."/>
            <person name="Szebenyi C."/>
            <person name="Tomsovsky M."/>
            <person name="Tulloss R.E."/>
            <person name="Uehling J."/>
            <person name="Grigoriev I.V."/>
            <person name="Vagvolgyi C."/>
            <person name="Papp T."/>
            <person name="Martin F.M."/>
            <person name="Miettinen O."/>
            <person name="Hibbett D.S."/>
            <person name="Nagy L.G."/>
        </authorList>
    </citation>
    <scope>NUCLEOTIDE SEQUENCE [LARGE SCALE GENOMIC DNA]</scope>
    <source>
        <strain evidence="1 2">CBS 309.79</strain>
    </source>
</reference>
<dbReference type="OrthoDB" id="3365698at2759"/>
<protein>
    <recommendedName>
        <fullName evidence="3">F-box domain-containing protein</fullName>
    </recommendedName>
</protein>
<evidence type="ECO:0000313" key="2">
    <source>
        <dbReference type="Proteomes" id="UP000305067"/>
    </source>
</evidence>
<sequence length="128" mass="14734">MFSLDLSPVRILPCERNLLSWDHRDPREGMTAWTLSHVNRRWREVAVCAPQLWAKILLALPLPPDSDDSDDDILHSRPVGWRALNASKLLQLQLRLSRSIPSHVDVSSLRPSFGAIVYMEDRVHRVIH</sequence>
<name>A0A5C3Q739_9AGAR</name>